<reference evidence="3" key="2">
    <citation type="submission" date="2015-01" db="EMBL/GenBank/DDBJ databases">
        <title>Evolutionary Origins and Diversification of the Mycorrhizal Mutualists.</title>
        <authorList>
            <consortium name="DOE Joint Genome Institute"/>
            <consortium name="Mycorrhizal Genomics Consortium"/>
            <person name="Kohler A."/>
            <person name="Kuo A."/>
            <person name="Nagy L.G."/>
            <person name="Floudas D."/>
            <person name="Copeland A."/>
            <person name="Barry K.W."/>
            <person name="Cichocki N."/>
            <person name="Veneault-Fourrey C."/>
            <person name="LaButti K."/>
            <person name="Lindquist E.A."/>
            <person name="Lipzen A."/>
            <person name="Lundell T."/>
            <person name="Morin E."/>
            <person name="Murat C."/>
            <person name="Riley R."/>
            <person name="Ohm R."/>
            <person name="Sun H."/>
            <person name="Tunlid A."/>
            <person name="Henrissat B."/>
            <person name="Grigoriev I.V."/>
            <person name="Hibbett D.S."/>
            <person name="Martin F."/>
        </authorList>
    </citation>
    <scope>NUCLEOTIDE SEQUENCE [LARGE SCALE GENOMIC DNA]</scope>
    <source>
        <strain evidence="3">Foug A</strain>
    </source>
</reference>
<feature type="compositionally biased region" description="Acidic residues" evidence="1">
    <location>
        <begin position="569"/>
        <end position="589"/>
    </location>
</feature>
<name>A0A0C3CNK5_9AGAM</name>
<protein>
    <submittedName>
        <fullName evidence="2">Uncharacterized protein</fullName>
    </submittedName>
</protein>
<dbReference type="AlphaFoldDB" id="A0A0C3CNK5"/>
<feature type="compositionally biased region" description="Basic and acidic residues" evidence="1">
    <location>
        <begin position="551"/>
        <end position="568"/>
    </location>
</feature>
<evidence type="ECO:0000256" key="1">
    <source>
        <dbReference type="SAM" id="MobiDB-lite"/>
    </source>
</evidence>
<proteinExistence type="predicted"/>
<sequence>MNKKNAKAKTALLGYARFDVIANHDRLEFGKYNQRPIERNHVHGILSSFQVNGVDRFNQLHAIPLVVNKSWLEPGSFIAMGDTPDLLPELKITNSAPRDWKVIAAGGQHRVTALGEWQTQIEKQLKEKKREEAAILSTDMEMVGEDTLQFLNTEVRTVIFEMESILANKGQWIVSIFDGSKVDASLGLHLAKNETKYVYMESPMEGLVQRFKSIKVEGLNNHDVKPIPRCKGTSSKQRELLMQDYVWGLLQCFDNAGAQFWRSKEIIQFNKFYSTMLSSYGGIIAYLAVDLDCRLQMCFNTIDITETEVNTILELLADDSTEREGQKEATILFNKLKTAECIQGAISGGIRDAIEECFTTFISNSSAVDYFANPHADQWVTVFDKYVTTVPNKMREKVEKMEARGDLYQQDDEVKKALSTCHLKAKIILSCERDPYSAFPFLSPSVFLALCKHLTRVSESILEMSSWFSPFVHCVKLFPKEWSPGSASADMIRAIYAHPSLIMGRRSDAVTKIIVLLFNKYAAFLNMESQLTELQIPARIIKQRELFKTFDMPDNKGNEDDGEKGKGGEDEDDADDSDEGNLNDDDEELPNGCDPDNDPAQSEAREKRALQRAKEKKEAVQSLESLKWESSEAQRILVNSPKVTNPEPSRLRA</sequence>
<gene>
    <name evidence="2" type="ORF">SCLCIDRAFT_1184977</name>
</gene>
<accession>A0A0C3CNK5</accession>
<dbReference type="EMBL" id="KN822624">
    <property type="protein sequence ID" value="KIM50190.1"/>
    <property type="molecule type" value="Genomic_DNA"/>
</dbReference>
<evidence type="ECO:0000313" key="3">
    <source>
        <dbReference type="Proteomes" id="UP000053989"/>
    </source>
</evidence>
<feature type="compositionally biased region" description="Basic and acidic residues" evidence="1">
    <location>
        <begin position="603"/>
        <end position="619"/>
    </location>
</feature>
<organism evidence="2 3">
    <name type="scientific">Scleroderma citrinum Foug A</name>
    <dbReference type="NCBI Taxonomy" id="1036808"/>
    <lineage>
        <taxon>Eukaryota</taxon>
        <taxon>Fungi</taxon>
        <taxon>Dikarya</taxon>
        <taxon>Basidiomycota</taxon>
        <taxon>Agaricomycotina</taxon>
        <taxon>Agaricomycetes</taxon>
        <taxon>Agaricomycetidae</taxon>
        <taxon>Boletales</taxon>
        <taxon>Sclerodermatineae</taxon>
        <taxon>Sclerodermataceae</taxon>
        <taxon>Scleroderma</taxon>
    </lineage>
</organism>
<evidence type="ECO:0000313" key="2">
    <source>
        <dbReference type="EMBL" id="KIM50190.1"/>
    </source>
</evidence>
<keyword evidence="3" id="KW-1185">Reference proteome</keyword>
<feature type="region of interest" description="Disordered" evidence="1">
    <location>
        <begin position="551"/>
        <end position="653"/>
    </location>
</feature>
<dbReference type="InParanoid" id="A0A0C3CNK5"/>
<dbReference type="OrthoDB" id="2690723at2759"/>
<reference evidence="2 3" key="1">
    <citation type="submission" date="2014-04" db="EMBL/GenBank/DDBJ databases">
        <authorList>
            <consortium name="DOE Joint Genome Institute"/>
            <person name="Kuo A."/>
            <person name="Kohler A."/>
            <person name="Nagy L.G."/>
            <person name="Floudas D."/>
            <person name="Copeland A."/>
            <person name="Barry K.W."/>
            <person name="Cichocki N."/>
            <person name="Veneault-Fourrey C."/>
            <person name="LaButti K."/>
            <person name="Lindquist E.A."/>
            <person name="Lipzen A."/>
            <person name="Lundell T."/>
            <person name="Morin E."/>
            <person name="Murat C."/>
            <person name="Sun H."/>
            <person name="Tunlid A."/>
            <person name="Henrissat B."/>
            <person name="Grigoriev I.V."/>
            <person name="Hibbett D.S."/>
            <person name="Martin F."/>
            <person name="Nordberg H.P."/>
            <person name="Cantor M.N."/>
            <person name="Hua S.X."/>
        </authorList>
    </citation>
    <scope>NUCLEOTIDE SEQUENCE [LARGE SCALE GENOMIC DNA]</scope>
    <source>
        <strain evidence="2 3">Foug A</strain>
    </source>
</reference>
<dbReference type="HOGENOM" id="CLU_420138_0_0_1"/>
<feature type="non-terminal residue" evidence="2">
    <location>
        <position position="653"/>
    </location>
</feature>
<dbReference type="Proteomes" id="UP000053989">
    <property type="component" value="Unassembled WGS sequence"/>
</dbReference>